<evidence type="ECO:0000313" key="1">
    <source>
        <dbReference type="EMBL" id="VAW31783.1"/>
    </source>
</evidence>
<name>A0A3B0UUJ6_9ZZZZ</name>
<reference evidence="1" key="1">
    <citation type="submission" date="2018-06" db="EMBL/GenBank/DDBJ databases">
        <authorList>
            <person name="Zhirakovskaya E."/>
        </authorList>
    </citation>
    <scope>NUCLEOTIDE SEQUENCE</scope>
</reference>
<accession>A0A3B0UUJ6</accession>
<sequence>MIPLSGLGESCSGEPSVVEGIGEIDDDLPQLVVVGSLHGGHEIVPFGAKDVVVMGVALGKLEVVVGQTACTELAEVAVPLHPLILFQLLPSKVRQQGMLTVASLPLFRHKGKRGQCVDSVFGEVCVLIYNMGNCSGGEGTAVKQPHHLKNLPQPHIQRFPTDAKRGTNALIADI</sequence>
<gene>
    <name evidence="1" type="ORF">MNBD_CHLOROFLEXI01-1870</name>
</gene>
<dbReference type="EMBL" id="UOEU01000288">
    <property type="protein sequence ID" value="VAW31783.1"/>
    <property type="molecule type" value="Genomic_DNA"/>
</dbReference>
<protein>
    <submittedName>
        <fullName evidence="1">Uncharacterized protein</fullName>
    </submittedName>
</protein>
<proteinExistence type="predicted"/>
<organism evidence="1">
    <name type="scientific">hydrothermal vent metagenome</name>
    <dbReference type="NCBI Taxonomy" id="652676"/>
    <lineage>
        <taxon>unclassified sequences</taxon>
        <taxon>metagenomes</taxon>
        <taxon>ecological metagenomes</taxon>
    </lineage>
</organism>
<dbReference type="AlphaFoldDB" id="A0A3B0UUJ6"/>